<organism evidence="2 3">
    <name type="scientific">Reticulomyxa filosa</name>
    <dbReference type="NCBI Taxonomy" id="46433"/>
    <lineage>
        <taxon>Eukaryota</taxon>
        <taxon>Sar</taxon>
        <taxon>Rhizaria</taxon>
        <taxon>Retaria</taxon>
        <taxon>Foraminifera</taxon>
        <taxon>Monothalamids</taxon>
        <taxon>Reticulomyxidae</taxon>
        <taxon>Reticulomyxa</taxon>
    </lineage>
</organism>
<feature type="compositionally biased region" description="Low complexity" evidence="1">
    <location>
        <begin position="33"/>
        <end position="43"/>
    </location>
</feature>
<accession>X6P9V2</accession>
<feature type="region of interest" description="Disordered" evidence="1">
    <location>
        <begin position="232"/>
        <end position="251"/>
    </location>
</feature>
<keyword evidence="3" id="KW-1185">Reference proteome</keyword>
<evidence type="ECO:0000313" key="3">
    <source>
        <dbReference type="Proteomes" id="UP000023152"/>
    </source>
</evidence>
<comment type="caution">
    <text evidence="2">The sequence shown here is derived from an EMBL/GenBank/DDBJ whole genome shotgun (WGS) entry which is preliminary data.</text>
</comment>
<protein>
    <submittedName>
        <fullName evidence="2">Uncharacterized protein</fullName>
    </submittedName>
</protein>
<feature type="compositionally biased region" description="Polar residues" evidence="1">
    <location>
        <begin position="70"/>
        <end position="86"/>
    </location>
</feature>
<dbReference type="AlphaFoldDB" id="X6P9V2"/>
<dbReference type="EMBL" id="ASPP01002228">
    <property type="protein sequence ID" value="ETO34849.1"/>
    <property type="molecule type" value="Genomic_DNA"/>
</dbReference>
<name>X6P9V2_RETFI</name>
<gene>
    <name evidence="2" type="ORF">RFI_02237</name>
</gene>
<dbReference type="Proteomes" id="UP000023152">
    <property type="component" value="Unassembled WGS sequence"/>
</dbReference>
<feature type="compositionally biased region" description="Basic and acidic residues" evidence="1">
    <location>
        <begin position="87"/>
        <end position="96"/>
    </location>
</feature>
<evidence type="ECO:0000313" key="2">
    <source>
        <dbReference type="EMBL" id="ETO34849.1"/>
    </source>
</evidence>
<reference evidence="2 3" key="1">
    <citation type="journal article" date="2013" name="Curr. Biol.">
        <title>The Genome of the Foraminiferan Reticulomyxa filosa.</title>
        <authorList>
            <person name="Glockner G."/>
            <person name="Hulsmann N."/>
            <person name="Schleicher M."/>
            <person name="Noegel A.A."/>
            <person name="Eichinger L."/>
            <person name="Gallinger C."/>
            <person name="Pawlowski J."/>
            <person name="Sierra R."/>
            <person name="Euteneuer U."/>
            <person name="Pillet L."/>
            <person name="Moustafa A."/>
            <person name="Platzer M."/>
            <person name="Groth M."/>
            <person name="Szafranski K."/>
            <person name="Schliwa M."/>
        </authorList>
    </citation>
    <scope>NUCLEOTIDE SEQUENCE [LARGE SCALE GENOMIC DNA]</scope>
</reference>
<feature type="region of interest" description="Disordered" evidence="1">
    <location>
        <begin position="1"/>
        <end position="134"/>
    </location>
</feature>
<feature type="compositionally biased region" description="Polar residues" evidence="1">
    <location>
        <begin position="119"/>
        <end position="134"/>
    </location>
</feature>
<evidence type="ECO:0000256" key="1">
    <source>
        <dbReference type="SAM" id="MobiDB-lite"/>
    </source>
</evidence>
<feature type="compositionally biased region" description="Basic and acidic residues" evidence="1">
    <location>
        <begin position="1"/>
        <end position="29"/>
    </location>
</feature>
<proteinExistence type="predicted"/>
<sequence length="268" mass="29658">MWKAGDKYRKEHGIQLEYDPRLETKETKQMEQSLRSSSSSLSRIAGAKDTASSPALESAQENTSNDRNKYGTSQNNSNKSAQAQSRTEQDHDDNKLPKSGYVSTKYSEKPTEAIRTGSKRSQPTSLQPLTRTDSLSQSAVDLLSQANMKTKSYVNPLLLIGDHEEPLATDPGQDQGGALLDAKRRHSPLRPSELGENNKESSLEHCRLINSVKISGKSQHEEMKEENFDNCKMQSSAEGNTKNNTSDAKDMNSSLIRGISTKLRLGLQ</sequence>
<feature type="compositionally biased region" description="Polar residues" evidence="1">
    <location>
        <begin position="50"/>
        <end position="63"/>
    </location>
</feature>